<dbReference type="SUPFAM" id="SSF48726">
    <property type="entry name" value="Immunoglobulin"/>
    <property type="match status" value="1"/>
</dbReference>
<organism evidence="2 3">
    <name type="scientific">Monodon monoceros</name>
    <name type="common">Narwhal</name>
    <name type="synonym">Ceratodon monodon</name>
    <dbReference type="NCBI Taxonomy" id="40151"/>
    <lineage>
        <taxon>Eukaryota</taxon>
        <taxon>Metazoa</taxon>
        <taxon>Chordata</taxon>
        <taxon>Craniata</taxon>
        <taxon>Vertebrata</taxon>
        <taxon>Euteleostomi</taxon>
        <taxon>Mammalia</taxon>
        <taxon>Eutheria</taxon>
        <taxon>Laurasiatheria</taxon>
        <taxon>Artiodactyla</taxon>
        <taxon>Whippomorpha</taxon>
        <taxon>Cetacea</taxon>
        <taxon>Odontoceti</taxon>
        <taxon>Monodontidae</taxon>
        <taxon>Monodon</taxon>
    </lineage>
</organism>
<dbReference type="InterPro" id="IPR036179">
    <property type="entry name" value="Ig-like_dom_sf"/>
</dbReference>
<keyword evidence="1" id="KW-0812">Transmembrane</keyword>
<feature type="non-terminal residue" evidence="2">
    <location>
        <position position="1"/>
    </location>
</feature>
<dbReference type="Proteomes" id="UP000308365">
    <property type="component" value="Unassembled WGS sequence"/>
</dbReference>
<proteinExistence type="predicted"/>
<protein>
    <recommendedName>
        <fullName evidence="4">Ig-like domain-containing protein</fullName>
    </recommendedName>
</protein>
<gene>
    <name evidence="2" type="ORF">EI555_020156</name>
</gene>
<dbReference type="InterPro" id="IPR013783">
    <property type="entry name" value="Ig-like_fold"/>
</dbReference>
<accession>A0A4V5P805</accession>
<evidence type="ECO:0000256" key="1">
    <source>
        <dbReference type="SAM" id="Phobius"/>
    </source>
</evidence>
<dbReference type="EMBL" id="RWIC01000935">
    <property type="protein sequence ID" value="TKC38850.1"/>
    <property type="molecule type" value="Genomic_DNA"/>
</dbReference>
<dbReference type="AlphaFoldDB" id="A0A4V5P805"/>
<evidence type="ECO:0000313" key="3">
    <source>
        <dbReference type="Proteomes" id="UP000308365"/>
    </source>
</evidence>
<dbReference type="Gene3D" id="2.60.40.10">
    <property type="entry name" value="Immunoglobulins"/>
    <property type="match status" value="1"/>
</dbReference>
<comment type="caution">
    <text evidence="2">The sequence shown here is derived from an EMBL/GenBank/DDBJ whole genome shotgun (WGS) entry which is preliminary data.</text>
</comment>
<feature type="transmembrane region" description="Helical" evidence="1">
    <location>
        <begin position="216"/>
        <end position="243"/>
    </location>
</feature>
<keyword evidence="1" id="KW-0472">Membrane</keyword>
<keyword evidence="1" id="KW-1133">Transmembrane helix</keyword>
<evidence type="ECO:0008006" key="4">
    <source>
        <dbReference type="Google" id="ProtNLM"/>
    </source>
</evidence>
<sequence length="307" mass="33038">PCFRSRAPSSRRDPRVGGNRQRALGAFSATWVRVPVGSGAAALEDAVGVALGRVGHVPDARGSLRRNAKLRSYAQRHSGIGAQLPGRLLLLGNMAQMYRRPQLGNLFQVNQTLAQHVPLASQLILMPIRAVAVVQQERLSAQAAGGHNGRSKTFSHLHSNFSIPQANLSHSGEYHCTGFIGHTVHSSQPVTITVQGGNSVQMKGGEKRGSSLSNSLLVTITVAVVAWIAAMAVAGAIVAWFCLRRKKISGTLEHREMGETLPEEPANLTDAEEAAKMEAENTVTYSLLSYPEVAEEETESPDYQNHI</sequence>
<name>A0A4V5P805_MONMO</name>
<reference evidence="3" key="1">
    <citation type="journal article" date="2019" name="IScience">
        <title>Narwhal Genome Reveals Long-Term Low Genetic Diversity despite Current Large Abundance Size.</title>
        <authorList>
            <person name="Westbury M.V."/>
            <person name="Petersen B."/>
            <person name="Garde E."/>
            <person name="Heide-Jorgensen M.P."/>
            <person name="Lorenzen E.D."/>
        </authorList>
    </citation>
    <scope>NUCLEOTIDE SEQUENCE [LARGE SCALE GENOMIC DNA]</scope>
</reference>
<evidence type="ECO:0000313" key="2">
    <source>
        <dbReference type="EMBL" id="TKC38850.1"/>
    </source>
</evidence>
<dbReference type="CDD" id="cd12087">
    <property type="entry name" value="TM_EGFR-like"/>
    <property type="match status" value="1"/>
</dbReference>